<dbReference type="EMBL" id="VOTZ01000020">
    <property type="protein sequence ID" value="MCQ1539117.1"/>
    <property type="molecule type" value="Genomic_DNA"/>
</dbReference>
<proteinExistence type="predicted"/>
<organism evidence="7 8">
    <name type="scientific">Methanocalculus taiwanensis</name>
    <dbReference type="NCBI Taxonomy" id="106207"/>
    <lineage>
        <taxon>Archaea</taxon>
        <taxon>Methanobacteriati</taxon>
        <taxon>Methanobacteriota</taxon>
        <taxon>Stenosarchaea group</taxon>
        <taxon>Methanomicrobia</taxon>
        <taxon>Methanomicrobiales</taxon>
        <taxon>Methanocalculaceae</taxon>
        <taxon>Methanocalculus</taxon>
    </lineage>
</organism>
<evidence type="ECO:0000313" key="7">
    <source>
        <dbReference type="EMBL" id="MCQ1539117.1"/>
    </source>
</evidence>
<dbReference type="GO" id="GO:0005886">
    <property type="term" value="C:plasma membrane"/>
    <property type="evidence" value="ECO:0007669"/>
    <property type="project" value="UniProtKB-SubCell"/>
</dbReference>
<dbReference type="AlphaFoldDB" id="A0ABD4TLE8"/>
<keyword evidence="3 6" id="KW-0812">Transmembrane</keyword>
<dbReference type="Pfam" id="PF06146">
    <property type="entry name" value="PsiE"/>
    <property type="match status" value="1"/>
</dbReference>
<evidence type="ECO:0008006" key="9">
    <source>
        <dbReference type="Google" id="ProtNLM"/>
    </source>
</evidence>
<gene>
    <name evidence="7" type="ORF">FTO68_09010</name>
</gene>
<feature type="transmembrane region" description="Helical" evidence="6">
    <location>
        <begin position="48"/>
        <end position="69"/>
    </location>
</feature>
<evidence type="ECO:0000256" key="3">
    <source>
        <dbReference type="ARBA" id="ARBA00022692"/>
    </source>
</evidence>
<sequence>MMKNVMEIITRCTLVIYALIAILLIVIAFLTFFDAVYLIIGLFSHPHLVSGILEVLHVLLLTIIVVEVLETVTGYFRTNRILVRPILIAGLTAMVRKVLILSVDDIQIAEVIWIIGIIAVLTAAIYVVGKSENYPNQGEIR</sequence>
<evidence type="ECO:0000256" key="2">
    <source>
        <dbReference type="ARBA" id="ARBA00022475"/>
    </source>
</evidence>
<feature type="transmembrane region" description="Helical" evidence="6">
    <location>
        <begin position="111"/>
        <end position="129"/>
    </location>
</feature>
<evidence type="ECO:0000256" key="5">
    <source>
        <dbReference type="ARBA" id="ARBA00023136"/>
    </source>
</evidence>
<accession>A0ABD4TLE8</accession>
<evidence type="ECO:0000313" key="8">
    <source>
        <dbReference type="Proteomes" id="UP001524383"/>
    </source>
</evidence>
<keyword evidence="8" id="KW-1185">Reference proteome</keyword>
<evidence type="ECO:0000256" key="6">
    <source>
        <dbReference type="SAM" id="Phobius"/>
    </source>
</evidence>
<evidence type="ECO:0000256" key="1">
    <source>
        <dbReference type="ARBA" id="ARBA00004651"/>
    </source>
</evidence>
<dbReference type="Proteomes" id="UP001524383">
    <property type="component" value="Unassembled WGS sequence"/>
</dbReference>
<name>A0ABD4TLE8_9EURY</name>
<evidence type="ECO:0000256" key="4">
    <source>
        <dbReference type="ARBA" id="ARBA00022989"/>
    </source>
</evidence>
<keyword evidence="5 6" id="KW-0472">Membrane</keyword>
<comment type="subcellular location">
    <subcellularLocation>
        <location evidence="1">Cell membrane</location>
        <topology evidence="1">Multi-pass membrane protein</topology>
    </subcellularLocation>
</comment>
<reference evidence="7 8" key="1">
    <citation type="submission" date="2019-08" db="EMBL/GenBank/DDBJ databases">
        <authorList>
            <person name="Chen S.-C."/>
            <person name="Lai M.-C."/>
            <person name="You Y.-T."/>
        </authorList>
    </citation>
    <scope>NUCLEOTIDE SEQUENCE [LARGE SCALE GENOMIC DNA]</scope>
    <source>
        <strain evidence="7 8">P2F9704a</strain>
    </source>
</reference>
<keyword evidence="2" id="KW-1003">Cell membrane</keyword>
<dbReference type="InterPro" id="IPR020948">
    <property type="entry name" value="P_starv_induced_PsiE-like"/>
</dbReference>
<feature type="transmembrane region" description="Helical" evidence="6">
    <location>
        <begin position="81"/>
        <end position="99"/>
    </location>
</feature>
<feature type="transmembrane region" description="Helical" evidence="6">
    <location>
        <begin position="12"/>
        <end position="42"/>
    </location>
</feature>
<protein>
    <recommendedName>
        <fullName evidence="9">Phosphate-starvation-inducible E-like protein</fullName>
    </recommendedName>
</protein>
<comment type="caution">
    <text evidence="7">The sequence shown here is derived from an EMBL/GenBank/DDBJ whole genome shotgun (WGS) entry which is preliminary data.</text>
</comment>
<keyword evidence="4 6" id="KW-1133">Transmembrane helix</keyword>